<dbReference type="InterPro" id="IPR021295">
    <property type="entry name" value="DUF2867"/>
</dbReference>
<accession>A0A937KBD5</accession>
<dbReference type="AlphaFoldDB" id="A0A937KBD5"/>
<proteinExistence type="predicted"/>
<reference evidence="1" key="1">
    <citation type="submission" date="2021-01" db="EMBL/GenBank/DDBJ databases">
        <title>Fulvivirga kasyanovii gen. nov., sp nov., a novel member of the phylum Bacteroidetes isolated from seawater in a mussel farm.</title>
        <authorList>
            <person name="Zhao L.-H."/>
            <person name="Wang Z.-J."/>
        </authorList>
    </citation>
    <scope>NUCLEOTIDE SEQUENCE</scope>
    <source>
        <strain evidence="1">29W222</strain>
    </source>
</reference>
<comment type="caution">
    <text evidence="1">The sequence shown here is derived from an EMBL/GenBank/DDBJ whole genome shotgun (WGS) entry which is preliminary data.</text>
</comment>
<name>A0A937KBD5_9BACT</name>
<keyword evidence="2" id="KW-1185">Reference proteome</keyword>
<organism evidence="1 2">
    <name type="scientific">Fulvivirga marina</name>
    <dbReference type="NCBI Taxonomy" id="2494733"/>
    <lineage>
        <taxon>Bacteria</taxon>
        <taxon>Pseudomonadati</taxon>
        <taxon>Bacteroidota</taxon>
        <taxon>Cytophagia</taxon>
        <taxon>Cytophagales</taxon>
        <taxon>Fulvivirgaceae</taxon>
        <taxon>Fulvivirga</taxon>
    </lineage>
</organism>
<protein>
    <submittedName>
        <fullName evidence="1">DUF2867 domain-containing protein</fullName>
    </submittedName>
</protein>
<dbReference type="EMBL" id="JAEUGD010000038">
    <property type="protein sequence ID" value="MBL6446746.1"/>
    <property type="molecule type" value="Genomic_DNA"/>
</dbReference>
<dbReference type="Pfam" id="PF11066">
    <property type="entry name" value="DUF2867"/>
    <property type="match status" value="1"/>
</dbReference>
<sequence length="181" mass="20754">MNIEKVYLPKESILANTNYDYADSYKSEVNHGANEVDSVAVGKAFFSSSPKWITYLFDLRNRLVSIFGLKTSDQIKDKEEILNNFKGNPGEQLGLFKVYSKTDNELILGEDDKHLDFRVSLLLDTIAPSKRSLTISTIVKYNNRFGKLYFLLVKPFHKLIVPAMLKEIIKHIEMETTTNIK</sequence>
<gene>
    <name evidence="1" type="ORF">JMN32_10515</name>
</gene>
<dbReference type="RefSeq" id="WP_202856291.1">
    <property type="nucleotide sequence ID" value="NZ_JAEUGD010000038.1"/>
</dbReference>
<evidence type="ECO:0000313" key="2">
    <source>
        <dbReference type="Proteomes" id="UP000614216"/>
    </source>
</evidence>
<evidence type="ECO:0000313" key="1">
    <source>
        <dbReference type="EMBL" id="MBL6446746.1"/>
    </source>
</evidence>
<dbReference type="Proteomes" id="UP000614216">
    <property type="component" value="Unassembled WGS sequence"/>
</dbReference>